<evidence type="ECO:0000256" key="1">
    <source>
        <dbReference type="SAM" id="MobiDB-lite"/>
    </source>
</evidence>
<feature type="compositionally biased region" description="Polar residues" evidence="1">
    <location>
        <begin position="174"/>
        <end position="192"/>
    </location>
</feature>
<feature type="compositionally biased region" description="Polar residues" evidence="1">
    <location>
        <begin position="445"/>
        <end position="455"/>
    </location>
</feature>
<proteinExistence type="predicted"/>
<dbReference type="Proteomes" id="UP001497525">
    <property type="component" value="Unassembled WGS sequence"/>
</dbReference>
<sequence length="488" mass="53920">MHTIGVSVDMYVFKIITPSTRPGSKEEITRWTLKDEIDESVWDALTRKLQRIFRTQSTSFYITYFDGSDYCSIRDYTDLQDAAGYLDNADSDDKCIRIYASLDGQISHLSEKLKSTTIDLPPPSQPSVKAVPVDEVNSSVYPLLAMTNGSIDKTFEDSFPNVNESSDLDDVSEHSITFSEQKPGKNNASGDKTGNFKAPGTTAALTAATYSKAEEAKAAEARAAEIEAMKFNSGVSNFTESSAAAAAAARARAAEAKAAEARAAAVNSLAASYKPWMGADFQDDINNVPVQGVVPTQGPEDMPALLRKYTSQQWPKSDSNSVPPPSYENPGVISQRSPLRGIRKSKSTEWAMASPATPPANDEDDEEKCPIASQSFIEPSRFATPPRKAHVHRHRSADKFKRFFTEGFSKSSISSSSNELKHMFTRHRSGSRNVQRKESSHRSDPSSVRKSVQTLRSMGYQQNEHYLKRLIRHHKGDMNSIIDHLDKE</sequence>
<feature type="compositionally biased region" description="Polar residues" evidence="1">
    <location>
        <begin position="311"/>
        <end position="321"/>
    </location>
</feature>
<feature type="region of interest" description="Disordered" evidence="1">
    <location>
        <begin position="425"/>
        <end position="455"/>
    </location>
</feature>
<evidence type="ECO:0008006" key="4">
    <source>
        <dbReference type="Google" id="ProtNLM"/>
    </source>
</evidence>
<comment type="caution">
    <text evidence="2">The sequence shown here is derived from an EMBL/GenBank/DDBJ whole genome shotgun (WGS) entry which is preliminary data.</text>
</comment>
<gene>
    <name evidence="2" type="ORF">CDAUBV1_LOCUS11764</name>
</gene>
<accession>A0AAV2TJA9</accession>
<reference evidence="2" key="1">
    <citation type="submission" date="2024-06" db="EMBL/GenBank/DDBJ databases">
        <authorList>
            <person name="Liu X."/>
            <person name="Lenzi L."/>
            <person name="Haldenby T S."/>
            <person name="Uol C."/>
        </authorList>
    </citation>
    <scope>NUCLEOTIDE SEQUENCE</scope>
</reference>
<feature type="compositionally biased region" description="Basic and acidic residues" evidence="1">
    <location>
        <begin position="435"/>
        <end position="444"/>
    </location>
</feature>
<feature type="region of interest" description="Disordered" evidence="1">
    <location>
        <begin position="162"/>
        <end position="197"/>
    </location>
</feature>
<dbReference type="AlphaFoldDB" id="A0AAV2TJA9"/>
<organism evidence="2 3">
    <name type="scientific">Calicophoron daubneyi</name>
    <name type="common">Rumen fluke</name>
    <name type="synonym">Paramphistomum daubneyi</name>
    <dbReference type="NCBI Taxonomy" id="300641"/>
    <lineage>
        <taxon>Eukaryota</taxon>
        <taxon>Metazoa</taxon>
        <taxon>Spiralia</taxon>
        <taxon>Lophotrochozoa</taxon>
        <taxon>Platyhelminthes</taxon>
        <taxon>Trematoda</taxon>
        <taxon>Digenea</taxon>
        <taxon>Plagiorchiida</taxon>
        <taxon>Pronocephalata</taxon>
        <taxon>Paramphistomoidea</taxon>
        <taxon>Paramphistomidae</taxon>
        <taxon>Calicophoron</taxon>
    </lineage>
</organism>
<feature type="region of interest" description="Disordered" evidence="1">
    <location>
        <begin position="311"/>
        <end position="367"/>
    </location>
</feature>
<dbReference type="EMBL" id="CAXLJL010000390">
    <property type="protein sequence ID" value="CAL5137453.1"/>
    <property type="molecule type" value="Genomic_DNA"/>
</dbReference>
<name>A0AAV2TJA9_CALDB</name>
<evidence type="ECO:0000313" key="3">
    <source>
        <dbReference type="Proteomes" id="UP001497525"/>
    </source>
</evidence>
<protein>
    <recommendedName>
        <fullName evidence="4">PB1 domain-containing protein</fullName>
    </recommendedName>
</protein>
<evidence type="ECO:0000313" key="2">
    <source>
        <dbReference type="EMBL" id="CAL5137453.1"/>
    </source>
</evidence>